<evidence type="ECO:0000256" key="1">
    <source>
        <dbReference type="ARBA" id="ARBA00022670"/>
    </source>
</evidence>
<feature type="domain" description="Peptidase M20 dimerisation" evidence="4">
    <location>
        <begin position="198"/>
        <end position="357"/>
    </location>
</feature>
<evidence type="ECO:0000256" key="3">
    <source>
        <dbReference type="ARBA" id="ARBA00022801"/>
    </source>
</evidence>
<dbReference type="Pfam" id="PF01546">
    <property type="entry name" value="Peptidase_M20"/>
    <property type="match status" value="1"/>
</dbReference>
<dbReference type="PANTHER" id="PTHR43270:SF12">
    <property type="entry name" value="SUCCINYL-DIAMINOPIMELATE DESUCCINYLASE"/>
    <property type="match status" value="1"/>
</dbReference>
<evidence type="ECO:0000313" key="5">
    <source>
        <dbReference type="EMBL" id="GGL87246.1"/>
    </source>
</evidence>
<dbReference type="Proteomes" id="UP000639973">
    <property type="component" value="Unassembled WGS sequence"/>
</dbReference>
<dbReference type="NCBIfam" id="NF006053">
    <property type="entry name" value="PRK08201.1"/>
    <property type="match status" value="1"/>
</dbReference>
<dbReference type="EMBL" id="BMOL01000012">
    <property type="protein sequence ID" value="GGL87246.1"/>
    <property type="molecule type" value="Genomic_DNA"/>
</dbReference>
<dbReference type="NCBIfam" id="NF006579">
    <property type="entry name" value="PRK09104.1"/>
    <property type="match status" value="1"/>
</dbReference>
<keyword evidence="6" id="KW-1185">Reference proteome</keyword>
<accession>A0ABQ2GE48</accession>
<evidence type="ECO:0000256" key="2">
    <source>
        <dbReference type="ARBA" id="ARBA00022723"/>
    </source>
</evidence>
<keyword evidence="2" id="KW-0479">Metal-binding</keyword>
<dbReference type="Pfam" id="PF07687">
    <property type="entry name" value="M20_dimer"/>
    <property type="match status" value="1"/>
</dbReference>
<dbReference type="PANTHER" id="PTHR43270">
    <property type="entry name" value="BETA-ALA-HIS DIPEPTIDASE"/>
    <property type="match status" value="1"/>
</dbReference>
<reference evidence="6" key="1">
    <citation type="journal article" date="2019" name="Int. J. Syst. Evol. Microbiol.">
        <title>The Global Catalogue of Microorganisms (GCM) 10K type strain sequencing project: providing services to taxonomists for standard genome sequencing and annotation.</title>
        <authorList>
            <consortium name="The Broad Institute Genomics Platform"/>
            <consortium name="The Broad Institute Genome Sequencing Center for Infectious Disease"/>
            <person name="Wu L."/>
            <person name="Ma J."/>
        </authorList>
    </citation>
    <scope>NUCLEOTIDE SEQUENCE [LARGE SCALE GENOMIC DNA]</scope>
    <source>
        <strain evidence="6">JCM 15442</strain>
    </source>
</reference>
<evidence type="ECO:0000259" key="4">
    <source>
        <dbReference type="Pfam" id="PF07687"/>
    </source>
</evidence>
<keyword evidence="1" id="KW-0645">Protease</keyword>
<dbReference type="InterPro" id="IPR051458">
    <property type="entry name" value="Cyt/Met_Dipeptidase"/>
</dbReference>
<organism evidence="5 6">
    <name type="scientific">Deinococcus aerolatus</name>
    <dbReference type="NCBI Taxonomy" id="522487"/>
    <lineage>
        <taxon>Bacteria</taxon>
        <taxon>Thermotogati</taxon>
        <taxon>Deinococcota</taxon>
        <taxon>Deinococci</taxon>
        <taxon>Deinococcales</taxon>
        <taxon>Deinococcaceae</taxon>
        <taxon>Deinococcus</taxon>
    </lineage>
</organism>
<dbReference type="RefSeq" id="WP_188972722.1">
    <property type="nucleotide sequence ID" value="NZ_BMOL01000012.1"/>
</dbReference>
<dbReference type="SUPFAM" id="SSF53187">
    <property type="entry name" value="Zn-dependent exopeptidases"/>
    <property type="match status" value="1"/>
</dbReference>
<dbReference type="InterPro" id="IPR011650">
    <property type="entry name" value="Peptidase_M20_dimer"/>
</dbReference>
<evidence type="ECO:0000313" key="6">
    <source>
        <dbReference type="Proteomes" id="UP000639973"/>
    </source>
</evidence>
<proteinExistence type="predicted"/>
<name>A0ABQ2GE48_9DEIO</name>
<gene>
    <name evidence="5" type="ORF">GCM10010840_26480</name>
</gene>
<protein>
    <submittedName>
        <fullName evidence="5">Peptidase M20</fullName>
    </submittedName>
</protein>
<dbReference type="InterPro" id="IPR002933">
    <property type="entry name" value="Peptidase_M20"/>
</dbReference>
<dbReference type="Gene3D" id="3.40.630.10">
    <property type="entry name" value="Zn peptidases"/>
    <property type="match status" value="1"/>
</dbReference>
<dbReference type="NCBIfam" id="NF005914">
    <property type="entry name" value="PRK07907.1"/>
    <property type="match status" value="1"/>
</dbReference>
<comment type="caution">
    <text evidence="5">The sequence shown here is derived from an EMBL/GenBank/DDBJ whole genome shotgun (WGS) entry which is preliminary data.</text>
</comment>
<keyword evidence="3" id="KW-0378">Hydrolase</keyword>
<dbReference type="Gene3D" id="3.30.70.360">
    <property type="match status" value="1"/>
</dbReference>
<sequence>MSHLENVLNALGNRTEVSLSELIEFASIPSVSAQPAHKPDMERAAAWLSERLKRAGLQTVERWPTAGHPAVYAEYLEAGEDAPTLLVYGHYDVQPPDPLEKWDTPPFTPTVKGERLYGRGVSDDKGPLLLTVQVVDAYLSTHGQLPLNLKFLFEGEEEVGSKHLNDLVAQNVGRLKADFVLSADGGMWSAETPSLTVGARGLAALELTVRGPGKDLHSGRHGGSVHNPLHALATLIAGLHDEAGRVTVPGFYDGIAELTSPQRDGIRQLPFTDEAYLTQTGAPAVYGESGYSTLERQWHRPTLEVNGMWGGYTGEGTKTVLPAEAHAKISCRLVPGQEPGRIAALLRQHLEDKLPPGVTLEVHGSDHGARAYHLPEGHPGAVVARDVLAGLYGVAPLDVGMGGSIPVLETFQSVLGLDTVFFSFAVGDEDIHAPNEFFRIPRLYEGQKAWAQFWWTLAEKRQP</sequence>